<dbReference type="InParanoid" id="A0A1E7EWN6"/>
<protein>
    <submittedName>
        <fullName evidence="2">Uncharacterized protein</fullName>
    </submittedName>
</protein>
<gene>
    <name evidence="2" type="ORF">FRACYDRAFT_263748</name>
</gene>
<feature type="coiled-coil region" evidence="1">
    <location>
        <begin position="66"/>
        <end position="101"/>
    </location>
</feature>
<evidence type="ECO:0000313" key="3">
    <source>
        <dbReference type="Proteomes" id="UP000095751"/>
    </source>
</evidence>
<dbReference type="AlphaFoldDB" id="A0A1E7EWN6"/>
<reference evidence="2 3" key="1">
    <citation type="submission" date="2016-09" db="EMBL/GenBank/DDBJ databases">
        <title>Extensive genetic diversity and differential bi-allelic expression allows diatom success in the polar Southern Ocean.</title>
        <authorList>
            <consortium name="DOE Joint Genome Institute"/>
            <person name="Mock T."/>
            <person name="Otillar R.P."/>
            <person name="Strauss J."/>
            <person name="Dupont C."/>
            <person name="Frickenhaus S."/>
            <person name="Maumus F."/>
            <person name="Mcmullan M."/>
            <person name="Sanges R."/>
            <person name="Schmutz J."/>
            <person name="Toseland A."/>
            <person name="Valas R."/>
            <person name="Veluchamy A."/>
            <person name="Ward B.J."/>
            <person name="Allen A."/>
            <person name="Barry K."/>
            <person name="Falciatore A."/>
            <person name="Ferrante M."/>
            <person name="Fortunato A.E."/>
            <person name="Gloeckner G."/>
            <person name="Gruber A."/>
            <person name="Hipkin R."/>
            <person name="Janech M."/>
            <person name="Kroth P."/>
            <person name="Leese F."/>
            <person name="Lindquist E."/>
            <person name="Lyon B.R."/>
            <person name="Martin J."/>
            <person name="Mayer C."/>
            <person name="Parker M."/>
            <person name="Quesneville H."/>
            <person name="Raymond J."/>
            <person name="Uhlig C."/>
            <person name="Valentin K.U."/>
            <person name="Worden A.Z."/>
            <person name="Armbrust E.V."/>
            <person name="Bowler C."/>
            <person name="Green B."/>
            <person name="Moulton V."/>
            <person name="Van Oosterhout C."/>
            <person name="Grigoriev I."/>
        </authorList>
    </citation>
    <scope>NUCLEOTIDE SEQUENCE [LARGE SCALE GENOMIC DNA]</scope>
    <source>
        <strain evidence="2 3">CCMP1102</strain>
    </source>
</reference>
<name>A0A1E7EWN6_9STRA</name>
<keyword evidence="1" id="KW-0175">Coiled coil</keyword>
<dbReference type="KEGG" id="fcy:FRACYDRAFT_263748"/>
<proteinExistence type="predicted"/>
<dbReference type="Proteomes" id="UP000095751">
    <property type="component" value="Unassembled WGS sequence"/>
</dbReference>
<sequence length="172" mass="19571">MTARPRLQQKQLNEEYLLLREEQYAVVEEYANAQTFLLNATTTTTKTKTKLSSSSSLSDDAIINAVERLDKARNNVRSNLKNLQEQEIQIQNNNNNSLQQQRYSMNHINLSKRVIKTISYNPSWYSNGLPKPTDDNHNNTNTNTTNSLQTNTIAIAALKASIATIREIEETI</sequence>
<accession>A0A1E7EWN6</accession>
<dbReference type="EMBL" id="KV784371">
    <property type="protein sequence ID" value="OEU10448.1"/>
    <property type="molecule type" value="Genomic_DNA"/>
</dbReference>
<keyword evidence="3" id="KW-1185">Reference proteome</keyword>
<evidence type="ECO:0000256" key="1">
    <source>
        <dbReference type="SAM" id="Coils"/>
    </source>
</evidence>
<organism evidence="2 3">
    <name type="scientific">Fragilariopsis cylindrus CCMP1102</name>
    <dbReference type="NCBI Taxonomy" id="635003"/>
    <lineage>
        <taxon>Eukaryota</taxon>
        <taxon>Sar</taxon>
        <taxon>Stramenopiles</taxon>
        <taxon>Ochrophyta</taxon>
        <taxon>Bacillariophyta</taxon>
        <taxon>Bacillariophyceae</taxon>
        <taxon>Bacillariophycidae</taxon>
        <taxon>Bacillariales</taxon>
        <taxon>Bacillariaceae</taxon>
        <taxon>Fragilariopsis</taxon>
    </lineage>
</organism>
<evidence type="ECO:0000313" key="2">
    <source>
        <dbReference type="EMBL" id="OEU10448.1"/>
    </source>
</evidence>